<keyword evidence="6 8" id="KW-1133">Transmembrane helix</keyword>
<keyword evidence="7 8" id="KW-0472">Membrane</keyword>
<evidence type="ECO:0000313" key="9">
    <source>
        <dbReference type="EMBL" id="ATX67422.1"/>
    </source>
</evidence>
<dbReference type="GO" id="GO:0005886">
    <property type="term" value="C:plasma membrane"/>
    <property type="evidence" value="ECO:0007669"/>
    <property type="project" value="UniProtKB-SubCell"/>
</dbReference>
<sequence length="86" mass="9060">MTTFLSLILIALLLSILAGLVRIFRGPEPAERMLAAQLFGTAAVAILLILSQLMALPALLDVAMVFALLAAITLVAFVVLASRGVR</sequence>
<keyword evidence="5 8" id="KW-0812">Transmembrane</keyword>
<dbReference type="EMBL" id="CP024899">
    <property type="protein sequence ID" value="ATX67422.1"/>
    <property type="molecule type" value="Genomic_DNA"/>
</dbReference>
<reference evidence="9 10" key="1">
    <citation type="submission" date="2017-11" db="EMBL/GenBank/DDBJ databases">
        <title>Revised Sequence and Annotation of the Rhodobaca barguzinensis strain alga05 Genome.</title>
        <authorList>
            <person name="Kopejtka K."/>
            <person name="Tomasch J.M."/>
            <person name="Bunk B."/>
            <person name="Koblizek M."/>
        </authorList>
    </citation>
    <scope>NUCLEOTIDE SEQUENCE [LARGE SCALE GENOMIC DNA]</scope>
    <source>
        <strain evidence="10">alga05</strain>
    </source>
</reference>
<comment type="similarity">
    <text evidence="2">Belongs to the CPA3 antiporters (TC 2.A.63) subunit F family.</text>
</comment>
<name>A0A2K8KD92_9RHOB</name>
<keyword evidence="10" id="KW-1185">Reference proteome</keyword>
<feature type="transmembrane region" description="Helical" evidence="8">
    <location>
        <begin position="62"/>
        <end position="81"/>
    </location>
</feature>
<gene>
    <name evidence="9" type="ORF">BG454_17730</name>
</gene>
<feature type="transmembrane region" description="Helical" evidence="8">
    <location>
        <begin position="6"/>
        <end position="24"/>
    </location>
</feature>
<proteinExistence type="inferred from homology"/>
<keyword evidence="3" id="KW-0813">Transport</keyword>
<protein>
    <submittedName>
        <fullName evidence="9">pH regulation protein F</fullName>
    </submittedName>
</protein>
<dbReference type="STRING" id="441209.GCA_001870665_03474"/>
<dbReference type="GO" id="GO:0015385">
    <property type="term" value="F:sodium:proton antiporter activity"/>
    <property type="evidence" value="ECO:0007669"/>
    <property type="project" value="TreeGrafter"/>
</dbReference>
<evidence type="ECO:0000256" key="1">
    <source>
        <dbReference type="ARBA" id="ARBA00004651"/>
    </source>
</evidence>
<dbReference type="OrthoDB" id="7877056at2"/>
<accession>A0A2K8KD92</accession>
<keyword evidence="4" id="KW-1003">Cell membrane</keyword>
<dbReference type="InterPro" id="IPR007208">
    <property type="entry name" value="MrpF/PhaF-like"/>
</dbReference>
<evidence type="ECO:0000256" key="2">
    <source>
        <dbReference type="ARBA" id="ARBA00009212"/>
    </source>
</evidence>
<evidence type="ECO:0000256" key="7">
    <source>
        <dbReference type="ARBA" id="ARBA00023136"/>
    </source>
</evidence>
<dbReference type="Pfam" id="PF04066">
    <property type="entry name" value="MrpF_PhaF"/>
    <property type="match status" value="1"/>
</dbReference>
<dbReference type="PANTHER" id="PTHR34702:SF1">
    <property type="entry name" value="NA(+)_H(+) ANTIPORTER SUBUNIT F"/>
    <property type="match status" value="1"/>
</dbReference>
<evidence type="ECO:0000313" key="10">
    <source>
        <dbReference type="Proteomes" id="UP000228948"/>
    </source>
</evidence>
<dbReference type="AlphaFoldDB" id="A0A2K8KD92"/>
<dbReference type="RefSeq" id="WP_071482444.1">
    <property type="nucleotide sequence ID" value="NZ_CP024899.1"/>
</dbReference>
<evidence type="ECO:0000256" key="6">
    <source>
        <dbReference type="ARBA" id="ARBA00022989"/>
    </source>
</evidence>
<comment type="subcellular location">
    <subcellularLocation>
        <location evidence="1">Cell membrane</location>
        <topology evidence="1">Multi-pass membrane protein</topology>
    </subcellularLocation>
</comment>
<organism evidence="9 10">
    <name type="scientific">Roseinatronobacter bogoriensis subsp. barguzinensis</name>
    <dbReference type="NCBI Taxonomy" id="441209"/>
    <lineage>
        <taxon>Bacteria</taxon>
        <taxon>Pseudomonadati</taxon>
        <taxon>Pseudomonadota</taxon>
        <taxon>Alphaproteobacteria</taxon>
        <taxon>Rhodobacterales</taxon>
        <taxon>Paracoccaceae</taxon>
        <taxon>Roseinatronobacter</taxon>
    </lineage>
</organism>
<dbReference type="KEGG" id="rbg:BG454_17730"/>
<dbReference type="PANTHER" id="PTHR34702">
    <property type="entry name" value="NA(+)/H(+) ANTIPORTER SUBUNIT F1"/>
    <property type="match status" value="1"/>
</dbReference>
<evidence type="ECO:0000256" key="5">
    <source>
        <dbReference type="ARBA" id="ARBA00022692"/>
    </source>
</evidence>
<evidence type="ECO:0000256" key="4">
    <source>
        <dbReference type="ARBA" id="ARBA00022475"/>
    </source>
</evidence>
<evidence type="ECO:0000256" key="8">
    <source>
        <dbReference type="SAM" id="Phobius"/>
    </source>
</evidence>
<evidence type="ECO:0000256" key="3">
    <source>
        <dbReference type="ARBA" id="ARBA00022448"/>
    </source>
</evidence>
<dbReference type="Proteomes" id="UP000228948">
    <property type="component" value="Chromosome"/>
</dbReference>
<feature type="transmembrane region" description="Helical" evidence="8">
    <location>
        <begin position="36"/>
        <end position="56"/>
    </location>
</feature>